<proteinExistence type="predicted"/>
<dbReference type="EMBL" id="RQVR01000011">
    <property type="protein sequence ID" value="RRJ90443.1"/>
    <property type="molecule type" value="Genomic_DNA"/>
</dbReference>
<sequence>MKKIFALLTLFFAFTMNVSAQDKGNVNELAKADIALLGKTVKLTAQDQTNLTALFAKKHEVLSTPNLSEERKKVVIKSIDAKLRATLSSENMAKVDANPELLKQLTQH</sequence>
<evidence type="ECO:0008006" key="4">
    <source>
        <dbReference type="Google" id="ProtNLM"/>
    </source>
</evidence>
<name>A0A3P3WCY1_9FLAO</name>
<organism evidence="2 3">
    <name type="scientific">Flavobacterium macacae</name>
    <dbReference type="NCBI Taxonomy" id="2488993"/>
    <lineage>
        <taxon>Bacteria</taxon>
        <taxon>Pseudomonadati</taxon>
        <taxon>Bacteroidota</taxon>
        <taxon>Flavobacteriia</taxon>
        <taxon>Flavobacteriales</taxon>
        <taxon>Flavobacteriaceae</taxon>
        <taxon>Flavobacterium</taxon>
    </lineage>
</organism>
<feature type="chain" id="PRO_5018338435" description="DUF4142 domain-containing protein" evidence="1">
    <location>
        <begin position="21"/>
        <end position="108"/>
    </location>
</feature>
<dbReference type="Proteomes" id="UP000271937">
    <property type="component" value="Unassembled WGS sequence"/>
</dbReference>
<dbReference type="OrthoDB" id="680248at2"/>
<keyword evidence="1" id="KW-0732">Signal</keyword>
<gene>
    <name evidence="2" type="ORF">EG849_10410</name>
</gene>
<protein>
    <recommendedName>
        <fullName evidence="4">DUF4142 domain-containing protein</fullName>
    </recommendedName>
</protein>
<evidence type="ECO:0000313" key="2">
    <source>
        <dbReference type="EMBL" id="RRJ90443.1"/>
    </source>
</evidence>
<dbReference type="AlphaFoldDB" id="A0A3P3WCY1"/>
<reference evidence="2 3" key="1">
    <citation type="submission" date="2018-11" db="EMBL/GenBank/DDBJ databases">
        <title>Flavobacterium sp. nov., YIM 102600 draft genome.</title>
        <authorList>
            <person name="Li G."/>
            <person name="Jiang Y."/>
        </authorList>
    </citation>
    <scope>NUCLEOTIDE SEQUENCE [LARGE SCALE GENOMIC DNA]</scope>
    <source>
        <strain evidence="2 3">YIM 102600</strain>
    </source>
</reference>
<evidence type="ECO:0000313" key="3">
    <source>
        <dbReference type="Proteomes" id="UP000271937"/>
    </source>
</evidence>
<keyword evidence="3" id="KW-1185">Reference proteome</keyword>
<dbReference type="RefSeq" id="WP_125013026.1">
    <property type="nucleotide sequence ID" value="NZ_RQVR01000011.1"/>
</dbReference>
<comment type="caution">
    <text evidence="2">The sequence shown here is derived from an EMBL/GenBank/DDBJ whole genome shotgun (WGS) entry which is preliminary data.</text>
</comment>
<evidence type="ECO:0000256" key="1">
    <source>
        <dbReference type="SAM" id="SignalP"/>
    </source>
</evidence>
<feature type="signal peptide" evidence="1">
    <location>
        <begin position="1"/>
        <end position="20"/>
    </location>
</feature>
<accession>A0A3P3WCY1</accession>